<dbReference type="AlphaFoldDB" id="A0A1I5RKH6"/>
<protein>
    <submittedName>
        <fullName evidence="2">Type I restriction enzyme R protein N terminus (HSDR_N)</fullName>
    </submittedName>
</protein>
<evidence type="ECO:0000259" key="1">
    <source>
        <dbReference type="Pfam" id="PF13588"/>
    </source>
</evidence>
<accession>A0A1I5RKH6</accession>
<feature type="domain" description="Type I restriction enzyme R protein N-terminal" evidence="1">
    <location>
        <begin position="35"/>
        <end position="141"/>
    </location>
</feature>
<gene>
    <name evidence="2" type="ORF">SAMN05444277_101290</name>
</gene>
<organism evidence="2 3">
    <name type="scientific">Parafilimonas terrae</name>
    <dbReference type="NCBI Taxonomy" id="1465490"/>
    <lineage>
        <taxon>Bacteria</taxon>
        <taxon>Pseudomonadati</taxon>
        <taxon>Bacteroidota</taxon>
        <taxon>Chitinophagia</taxon>
        <taxon>Chitinophagales</taxon>
        <taxon>Chitinophagaceae</taxon>
        <taxon>Parafilimonas</taxon>
    </lineage>
</organism>
<dbReference type="RefSeq" id="WP_090653764.1">
    <property type="nucleotide sequence ID" value="NZ_FOXQ01000001.1"/>
</dbReference>
<proteinExistence type="predicted"/>
<dbReference type="EMBL" id="FOXQ01000001">
    <property type="protein sequence ID" value="SFP58837.1"/>
    <property type="molecule type" value="Genomic_DNA"/>
</dbReference>
<sequence>MLQINFPEHNFRIKKEKNKHIIFDEVRRRWVALTPEEWVRQNFLQYLIQVKNYPASLISVEKIIRVGDLSKRYDIVVYKEHTPWLIVECKESNTPVDIKVIEQVIRYNMALAISYFVITNGNESFCYEISRNSFRELAALPEL</sequence>
<dbReference type="Pfam" id="PF13588">
    <property type="entry name" value="HSDR_N_2"/>
    <property type="match status" value="1"/>
</dbReference>
<evidence type="ECO:0000313" key="2">
    <source>
        <dbReference type="EMBL" id="SFP58837.1"/>
    </source>
</evidence>
<keyword evidence="3" id="KW-1185">Reference proteome</keyword>
<reference evidence="2 3" key="1">
    <citation type="submission" date="2016-10" db="EMBL/GenBank/DDBJ databases">
        <authorList>
            <person name="de Groot N.N."/>
        </authorList>
    </citation>
    <scope>NUCLEOTIDE SEQUENCE [LARGE SCALE GENOMIC DNA]</scope>
    <source>
        <strain evidence="2 3">DSM 28286</strain>
    </source>
</reference>
<evidence type="ECO:0000313" key="3">
    <source>
        <dbReference type="Proteomes" id="UP000199031"/>
    </source>
</evidence>
<dbReference type="OrthoDB" id="9790377at2"/>
<dbReference type="InterPro" id="IPR029464">
    <property type="entry name" value="HSDR_N"/>
</dbReference>
<name>A0A1I5RKH6_9BACT</name>
<dbReference type="Proteomes" id="UP000199031">
    <property type="component" value="Unassembled WGS sequence"/>
</dbReference>
<dbReference type="STRING" id="1465490.SAMN05444277_101290"/>